<dbReference type="SMART" id="SM00316">
    <property type="entry name" value="S1"/>
    <property type="match status" value="1"/>
</dbReference>
<dbReference type="CDD" id="cd04487">
    <property type="entry name" value="RecJ_OBF2_like"/>
    <property type="match status" value="1"/>
</dbReference>
<dbReference type="InterPro" id="IPR004365">
    <property type="entry name" value="NA-bd_OB_tRNA"/>
</dbReference>
<reference evidence="3 4" key="1">
    <citation type="submission" date="2017-06" db="EMBL/GenBank/DDBJ databases">
        <authorList>
            <person name="Kim H.J."/>
            <person name="Triplett B.A."/>
        </authorList>
    </citation>
    <scope>NUCLEOTIDE SEQUENCE [LARGE SCALE GENOMIC DNA]</scope>
    <source>
        <strain evidence="3 4">DSM 8800</strain>
    </source>
</reference>
<feature type="region of interest" description="Disordered" evidence="1">
    <location>
        <begin position="1"/>
        <end position="20"/>
    </location>
</feature>
<dbReference type="Gene3D" id="2.40.50.140">
    <property type="entry name" value="Nucleic acid-binding proteins"/>
    <property type="match status" value="1"/>
</dbReference>
<dbReference type="GO" id="GO:0003676">
    <property type="term" value="F:nucleic acid binding"/>
    <property type="evidence" value="ECO:0007669"/>
    <property type="project" value="InterPro"/>
</dbReference>
<keyword evidence="3" id="KW-0269">Exonuclease</keyword>
<dbReference type="EMBL" id="FZNQ01000001">
    <property type="protein sequence ID" value="SNR25080.1"/>
    <property type="molecule type" value="Genomic_DNA"/>
</dbReference>
<evidence type="ECO:0000256" key="1">
    <source>
        <dbReference type="SAM" id="MobiDB-lite"/>
    </source>
</evidence>
<organism evidence="3 4">
    <name type="scientific">Halorubrum vacuolatum</name>
    <name type="common">Natronobacterium vacuolatum</name>
    <dbReference type="NCBI Taxonomy" id="63740"/>
    <lineage>
        <taxon>Archaea</taxon>
        <taxon>Methanobacteriati</taxon>
        <taxon>Methanobacteriota</taxon>
        <taxon>Stenosarchaea group</taxon>
        <taxon>Halobacteria</taxon>
        <taxon>Halobacteriales</taxon>
        <taxon>Haloferacaceae</taxon>
        <taxon>Halorubrum</taxon>
    </lineage>
</organism>
<keyword evidence="4" id="KW-1185">Reference proteome</keyword>
<evidence type="ECO:0000259" key="2">
    <source>
        <dbReference type="PROSITE" id="PS50126"/>
    </source>
</evidence>
<dbReference type="Proteomes" id="UP000198397">
    <property type="component" value="Unassembled WGS sequence"/>
</dbReference>
<evidence type="ECO:0000313" key="4">
    <source>
        <dbReference type="Proteomes" id="UP000198397"/>
    </source>
</evidence>
<dbReference type="GO" id="GO:0004527">
    <property type="term" value="F:exonuclease activity"/>
    <property type="evidence" value="ECO:0007669"/>
    <property type="project" value="UniProtKB-KW"/>
</dbReference>
<name>A0A238USF7_HALVU</name>
<dbReference type="InterPro" id="IPR003029">
    <property type="entry name" value="S1_domain"/>
</dbReference>
<proteinExistence type="predicted"/>
<sequence length="685" mass="74393">MTARPIDTGAAAEAPAKRKRTALKPVVPDYWCMSEPSAGDSGTRGDSSPEPEATTAEGATAGEASTDRPVVYDLAPDCTLADVETDACYHAEVNGVVDYGVFVDVSDVVSGLIHESNLDGEYAVGDRLIVRLTDVRENGDIAFDDETFADYTTETVEHEPDVSRVRGLSPGAEVTVEGEVVQAKQTGGPTIFGVADATGVIACAAFAEAGVRAYPSVEVGDMVHVAGTVETRGDALQLEVDSLKPLAGDRAAEARERYEAALDERAEPAAIDPLVEWEAFEPIHADLRDLARLLRRTVLAGRPIRVRHHADGDGMCAAIPVQLALERLVRDVHEDPKAPRHLFKRLPSKAPFYEMEDVTRDLNFALAGRARHGQKLPFLLMLDNGSTEEDVPAYENLTHYDIPIAVVDHHHPDPEAVGPLLDAHVNPYLHGEDYRITTGMMCVELARLIDPSLTEELEHVPAVAGLSDRSKAEVMDDYIALAAEAGYEQDDLLDIGEALDYAAHWLRYSEGKTLVNDVLNVGCDDPDRHEELVAFLSERAARDVDRQLDALDAHVEHERLASGAHLYRIDLDEYARRFTYPAPGKTTGELHDTRVQETGDPVITIGYGPDFCVLRSDGVRLDIPTMVTELNEELPEAGVSGGGHLVVGSIKFVKGRREAVLEALIEKMAEAEIDESLSAATALDD</sequence>
<dbReference type="SUPFAM" id="SSF50249">
    <property type="entry name" value="Nucleic acid-binding proteins"/>
    <property type="match status" value="2"/>
</dbReference>
<protein>
    <submittedName>
        <fullName evidence="3">RecJ-like exonuclease</fullName>
    </submittedName>
</protein>
<dbReference type="Pfam" id="PF01336">
    <property type="entry name" value="tRNA_anti-codon"/>
    <property type="match status" value="1"/>
</dbReference>
<dbReference type="PROSITE" id="PS50126">
    <property type="entry name" value="S1"/>
    <property type="match status" value="1"/>
</dbReference>
<dbReference type="SUPFAM" id="SSF64182">
    <property type="entry name" value="DHH phosphoesterases"/>
    <property type="match status" value="1"/>
</dbReference>
<accession>A0A238USF7</accession>
<gene>
    <name evidence="3" type="ORF">SAMN06264855_101328</name>
</gene>
<feature type="region of interest" description="Disordered" evidence="1">
    <location>
        <begin position="30"/>
        <end position="68"/>
    </location>
</feature>
<feature type="domain" description="S1 motif" evidence="2">
    <location>
        <begin position="86"/>
        <end position="146"/>
    </location>
</feature>
<dbReference type="InterPro" id="IPR038763">
    <property type="entry name" value="DHH_sf"/>
</dbReference>
<keyword evidence="3" id="KW-0378">Hydrolase</keyword>
<dbReference type="Gene3D" id="2.40.50.1010">
    <property type="match status" value="1"/>
</dbReference>
<feature type="compositionally biased region" description="Low complexity" evidence="1">
    <location>
        <begin position="48"/>
        <end position="64"/>
    </location>
</feature>
<dbReference type="InterPro" id="IPR012340">
    <property type="entry name" value="NA-bd_OB-fold"/>
</dbReference>
<evidence type="ECO:0000313" key="3">
    <source>
        <dbReference type="EMBL" id="SNR25080.1"/>
    </source>
</evidence>
<dbReference type="AlphaFoldDB" id="A0A238USF7"/>
<keyword evidence="3" id="KW-0540">Nuclease</keyword>
<dbReference type="Gene3D" id="3.90.1640.30">
    <property type="match status" value="1"/>
</dbReference>